<proteinExistence type="predicted"/>
<dbReference type="PROSITE" id="PS50995">
    <property type="entry name" value="HTH_MARR_2"/>
    <property type="match status" value="1"/>
</dbReference>
<keyword evidence="3" id="KW-0804">Transcription</keyword>
<dbReference type="OrthoDB" id="6462103at2"/>
<name>A0A2S0M935_MEGEL</name>
<dbReference type="PANTHER" id="PTHR42756">
    <property type="entry name" value="TRANSCRIPTIONAL REGULATOR, MARR"/>
    <property type="match status" value="1"/>
</dbReference>
<dbReference type="PRINTS" id="PR00598">
    <property type="entry name" value="HTHMARR"/>
</dbReference>
<dbReference type="SMART" id="SM00347">
    <property type="entry name" value="HTH_MARR"/>
    <property type="match status" value="1"/>
</dbReference>
<dbReference type="InterPro" id="IPR000835">
    <property type="entry name" value="HTH_MarR-typ"/>
</dbReference>
<keyword evidence="1" id="KW-0805">Transcription regulation</keyword>
<evidence type="ECO:0000259" key="4">
    <source>
        <dbReference type="PROSITE" id="PS50995"/>
    </source>
</evidence>
<evidence type="ECO:0000256" key="3">
    <source>
        <dbReference type="ARBA" id="ARBA00023163"/>
    </source>
</evidence>
<reference evidence="6 8" key="2">
    <citation type="submission" date="2020-04" db="EMBL/GenBank/DDBJ databases">
        <authorList>
            <person name="Hitch T.C.A."/>
            <person name="Wylensek D."/>
            <person name="Clavel T."/>
        </authorList>
    </citation>
    <scope>NUCLEOTIDE SEQUENCE [LARGE SCALE GENOMIC DNA]</scope>
    <source>
        <strain evidence="6 8">WCA-386-APC-2A</strain>
    </source>
</reference>
<dbReference type="GO" id="GO:0003677">
    <property type="term" value="F:DNA binding"/>
    <property type="evidence" value="ECO:0007669"/>
    <property type="project" value="UniProtKB-KW"/>
</dbReference>
<dbReference type="EMBL" id="JABBJH010000001">
    <property type="protein sequence ID" value="NMK37871.1"/>
    <property type="molecule type" value="Genomic_DNA"/>
</dbReference>
<evidence type="ECO:0000313" key="5">
    <source>
        <dbReference type="EMBL" id="AVO27980.1"/>
    </source>
</evidence>
<reference evidence="5 7" key="1">
    <citation type="journal article" date="2018" name="Genome Announc.">
        <title>Complete genomes of two Megasphaera elsdenii strains, NCIMB 702410 and ATCC 25940.</title>
        <authorList>
            <person name="Hatmaker E.A."/>
            <person name="O'Dell K."/>
            <person name="Riley L.A."/>
            <person name="Klingeman D.M."/>
            <person name="Guss A.M."/>
        </authorList>
    </citation>
    <scope>NUCLEOTIDE SEQUENCE [LARGE SCALE GENOMIC DNA]</scope>
    <source>
        <strain evidence="5 7">NCIMB702410</strain>
    </source>
</reference>
<dbReference type="Gene3D" id="1.10.10.10">
    <property type="entry name" value="Winged helix-like DNA-binding domain superfamily/Winged helix DNA-binding domain"/>
    <property type="match status" value="1"/>
</dbReference>
<evidence type="ECO:0000313" key="6">
    <source>
        <dbReference type="EMBL" id="NMK37871.1"/>
    </source>
</evidence>
<dbReference type="GO" id="GO:0003700">
    <property type="term" value="F:DNA-binding transcription factor activity"/>
    <property type="evidence" value="ECO:0007669"/>
    <property type="project" value="InterPro"/>
</dbReference>
<dbReference type="AlphaFoldDB" id="A0A2S0M935"/>
<evidence type="ECO:0000313" key="8">
    <source>
        <dbReference type="Proteomes" id="UP000536773"/>
    </source>
</evidence>
<dbReference type="Proteomes" id="UP000238358">
    <property type="component" value="Chromosome"/>
</dbReference>
<dbReference type="SUPFAM" id="SSF46785">
    <property type="entry name" value="Winged helix' DNA-binding domain"/>
    <property type="match status" value="1"/>
</dbReference>
<dbReference type="PANTHER" id="PTHR42756:SF1">
    <property type="entry name" value="TRANSCRIPTIONAL REPRESSOR OF EMRAB OPERON"/>
    <property type="match status" value="1"/>
</dbReference>
<keyword evidence="2" id="KW-0238">DNA-binding</keyword>
<sequence length="156" mass="18168">MRSMDYLKVSHDFSVINQRSQAYVTEACRPWKLSYSEHVTLMSLYSNDGCRQHELCQVMKADKALVARNLKLLEEKGFVSRRQQGDDRRYKYLYLTPKALDLQDTMEGILKRWVEILVRGIDEVTLDKAFQLMHQVADNAVEAEVAPLDPQKEMKV</sequence>
<evidence type="ECO:0000256" key="1">
    <source>
        <dbReference type="ARBA" id="ARBA00023015"/>
    </source>
</evidence>
<evidence type="ECO:0000313" key="7">
    <source>
        <dbReference type="Proteomes" id="UP000238358"/>
    </source>
</evidence>
<accession>A0A2S0M935</accession>
<dbReference type="InterPro" id="IPR036388">
    <property type="entry name" value="WH-like_DNA-bd_sf"/>
</dbReference>
<feature type="domain" description="HTH marR-type" evidence="4">
    <location>
        <begin position="1"/>
        <end position="138"/>
    </location>
</feature>
<organism evidence="5 7">
    <name type="scientific">Megasphaera elsdenii</name>
    <dbReference type="NCBI Taxonomy" id="907"/>
    <lineage>
        <taxon>Bacteria</taxon>
        <taxon>Bacillati</taxon>
        <taxon>Bacillota</taxon>
        <taxon>Negativicutes</taxon>
        <taxon>Veillonellales</taxon>
        <taxon>Veillonellaceae</taxon>
        <taxon>Megasphaera</taxon>
    </lineage>
</organism>
<gene>
    <name evidence="5" type="ORF">C6Y28_10295</name>
    <name evidence="6" type="ORF">HG933_00355</name>
</gene>
<dbReference type="EMBL" id="CP027569">
    <property type="protein sequence ID" value="AVO27980.1"/>
    <property type="molecule type" value="Genomic_DNA"/>
</dbReference>
<evidence type="ECO:0000256" key="2">
    <source>
        <dbReference type="ARBA" id="ARBA00023125"/>
    </source>
</evidence>
<dbReference type="InterPro" id="IPR036390">
    <property type="entry name" value="WH_DNA-bd_sf"/>
</dbReference>
<dbReference type="Proteomes" id="UP000536773">
    <property type="component" value="Unassembled WGS sequence"/>
</dbReference>
<dbReference type="Pfam" id="PF01047">
    <property type="entry name" value="MarR"/>
    <property type="match status" value="1"/>
</dbReference>
<protein>
    <submittedName>
        <fullName evidence="5">MarR family transcriptional regulator</fullName>
    </submittedName>
</protein>